<proteinExistence type="predicted"/>
<dbReference type="Proteomes" id="UP000887580">
    <property type="component" value="Unplaced"/>
</dbReference>
<reference evidence="2" key="1">
    <citation type="submission" date="2022-11" db="UniProtKB">
        <authorList>
            <consortium name="WormBaseParasite"/>
        </authorList>
    </citation>
    <scope>IDENTIFICATION</scope>
</reference>
<accession>A0AC35FNV2</accession>
<organism evidence="1 2">
    <name type="scientific">Panagrolaimus sp. PS1159</name>
    <dbReference type="NCBI Taxonomy" id="55785"/>
    <lineage>
        <taxon>Eukaryota</taxon>
        <taxon>Metazoa</taxon>
        <taxon>Ecdysozoa</taxon>
        <taxon>Nematoda</taxon>
        <taxon>Chromadorea</taxon>
        <taxon>Rhabditida</taxon>
        <taxon>Tylenchina</taxon>
        <taxon>Panagrolaimomorpha</taxon>
        <taxon>Panagrolaimoidea</taxon>
        <taxon>Panagrolaimidae</taxon>
        <taxon>Panagrolaimus</taxon>
    </lineage>
</organism>
<evidence type="ECO:0000313" key="2">
    <source>
        <dbReference type="WBParaSite" id="PS1159_v2.g19484.t2"/>
    </source>
</evidence>
<name>A0AC35FNV2_9BILA</name>
<evidence type="ECO:0000313" key="1">
    <source>
        <dbReference type="Proteomes" id="UP000887580"/>
    </source>
</evidence>
<protein>
    <submittedName>
        <fullName evidence="2">Phytanoyl-CoA hydroxylase-interacting protein-like C-terminal domain-containing protein</fullName>
    </submittedName>
</protein>
<sequence>MESFGNSHKKNYNRYSNLNLNQNQKCPIQLIPVQVSSKLKSDKDFAFIDEAKKNWKKNGLSDVRSSTLSLHIAAHENLTEATTFDLYDGLKRNKSDSKEQLFRDSFIQNPFEFPRQRKRNRNAKPENPFEFPRQRKRNRNAKPEVMEFRANQRLFDPIPLNKVQLANDFASHFKMPNFIARPNLSPFQMHQQHLYGYQRDPNVVQLANDFASHFKMTNFIARPNLSPFQMHQHHLYGYQRDPNVERPAPYAKPSYYNEINSPIPYHRNPANRPDYWTPRALPPIVPLKTPHMELWKDFGAPSKPLEVILYARKSAKECSVRWQKPPLAPQHAQSHVIKIFENEKLLDTAEIDQNINEYSFKTQPGVFYTCEFRIKDARGINTAEGTIRFRATFSMDEMGELLQKAYDHVCANRPQMHPFRILYRCKPQCYWDDIQVRSENIMRKYIKDDNGQAANPTNGMIFGLFFSARLLPNGTLPPSSPFGNVRMTLPAEVLLDPERVNMYFSDFYCNRLTHYVTIVICIKGSRTDAFCMDKLVQITPNNPFVKIMHGPRGYEFYVNKTVWVEIYYTENVPLVWGKFDRVIATGLGTSRLGGLPHNKTCTVCNLYPIGKKGTITVDEGPYEEDQNEIFAQQHLEKMIASMKNSQLPRQECEDIVFLVSDLVDQIAYDNDVSFTVKKDGSIFGNESLPIETALNMINEEESVDEHSITKDIASKIQNLHESVTKRLDRVQSIIVKRKNLIKKIFSK</sequence>
<dbReference type="WBParaSite" id="PS1159_v2.g19484.t2">
    <property type="protein sequence ID" value="PS1159_v2.g19484.t2"/>
    <property type="gene ID" value="PS1159_v2.g19484"/>
</dbReference>